<proteinExistence type="predicted"/>
<dbReference type="PANTHER" id="PTHR39550">
    <property type="entry name" value="SLL0658 PROTEIN"/>
    <property type="match status" value="1"/>
</dbReference>
<evidence type="ECO:0000313" key="2">
    <source>
        <dbReference type="Proteomes" id="UP000635387"/>
    </source>
</evidence>
<reference evidence="2" key="1">
    <citation type="journal article" date="2019" name="Int. J. Syst. Evol. Microbiol.">
        <title>The Global Catalogue of Microorganisms (GCM) 10K type strain sequencing project: providing services to taxonomists for standard genome sequencing and annotation.</title>
        <authorList>
            <consortium name="The Broad Institute Genomics Platform"/>
            <consortium name="The Broad Institute Genome Sequencing Center for Infectious Disease"/>
            <person name="Wu L."/>
            <person name="Ma J."/>
        </authorList>
    </citation>
    <scope>NUCLEOTIDE SEQUENCE [LARGE SCALE GENOMIC DNA]</scope>
    <source>
        <strain evidence="2">CGMCC 4.7683</strain>
    </source>
</reference>
<dbReference type="InterPro" id="IPR021799">
    <property type="entry name" value="PIN-like_prokaryotic"/>
</dbReference>
<evidence type="ECO:0000313" key="1">
    <source>
        <dbReference type="EMBL" id="GHH17927.1"/>
    </source>
</evidence>
<accession>A0ABQ3LJB9</accession>
<keyword evidence="2" id="KW-1185">Reference proteome</keyword>
<name>A0ABQ3LJB9_9PSEU</name>
<comment type="caution">
    <text evidence="1">The sequence shown here is derived from an EMBL/GenBank/DDBJ whole genome shotgun (WGS) entry which is preliminary data.</text>
</comment>
<dbReference type="PANTHER" id="PTHR39550:SF1">
    <property type="entry name" value="SLL0658 PROTEIN"/>
    <property type="match status" value="1"/>
</dbReference>
<dbReference type="RefSeq" id="WP_229907813.1">
    <property type="nucleotide sequence ID" value="NZ_BNAY01000003.1"/>
</dbReference>
<protein>
    <recommendedName>
        <fullName evidence="3">PIN domain-containing protein</fullName>
    </recommendedName>
</protein>
<sequence length="188" mass="20513">MADSVSHESMVPADQILVFDTSPLAHFARQNWLGVLKAVVGEREAIVPDVVVDELNEMALRDDRVAVAAAADWIQRRELRTSEEIREFAYFSSLLVRGNRNRGESGVLALAKTAGGTAVIDDGAGRRAARANSVPLKPTLSLLCEAIRKDLLTIKLVSALADDLLISQYRLPFSPGQFETWAKDNGVV</sequence>
<organism evidence="1 2">
    <name type="scientific">Amycolatopsis oliviviridis</name>
    <dbReference type="NCBI Taxonomy" id="1471590"/>
    <lineage>
        <taxon>Bacteria</taxon>
        <taxon>Bacillati</taxon>
        <taxon>Actinomycetota</taxon>
        <taxon>Actinomycetes</taxon>
        <taxon>Pseudonocardiales</taxon>
        <taxon>Pseudonocardiaceae</taxon>
        <taxon>Amycolatopsis</taxon>
    </lineage>
</organism>
<evidence type="ECO:0008006" key="3">
    <source>
        <dbReference type="Google" id="ProtNLM"/>
    </source>
</evidence>
<gene>
    <name evidence="1" type="ORF">GCM10017790_35410</name>
</gene>
<dbReference type="Proteomes" id="UP000635387">
    <property type="component" value="Unassembled WGS sequence"/>
</dbReference>
<dbReference type="Pfam" id="PF11848">
    <property type="entry name" value="DUF3368"/>
    <property type="match status" value="1"/>
</dbReference>
<dbReference type="EMBL" id="BNAY01000003">
    <property type="protein sequence ID" value="GHH17927.1"/>
    <property type="molecule type" value="Genomic_DNA"/>
</dbReference>